<proteinExistence type="predicted"/>
<organism evidence="1 2">
    <name type="scientific">Cryobacterium tagatosivorans</name>
    <dbReference type="NCBI Taxonomy" id="1259199"/>
    <lineage>
        <taxon>Bacteria</taxon>
        <taxon>Bacillati</taxon>
        <taxon>Actinomycetota</taxon>
        <taxon>Actinomycetes</taxon>
        <taxon>Micrococcales</taxon>
        <taxon>Microbacteriaceae</taxon>
        <taxon>Cryobacterium</taxon>
    </lineage>
</organism>
<accession>A0A4R8UAZ9</accession>
<dbReference type="RefSeq" id="WP_134493200.1">
    <property type="nucleotide sequence ID" value="NZ_SOEZ01000079.1"/>
</dbReference>
<sequence>MIRRADPEDLAALPAIEVAAGESFRALGMDEIAADPPPCLAALAGYQAQGRAWLATDHIVGPLTPSGD</sequence>
<name>A0A4R8UAZ9_9MICO</name>
<dbReference type="EMBL" id="SOEZ01000079">
    <property type="protein sequence ID" value="TFB46531.1"/>
    <property type="molecule type" value="Genomic_DNA"/>
</dbReference>
<dbReference type="Proteomes" id="UP000297866">
    <property type="component" value="Unassembled WGS sequence"/>
</dbReference>
<comment type="caution">
    <text evidence="1">The sequence shown here is derived from an EMBL/GenBank/DDBJ whole genome shotgun (WGS) entry which is preliminary data.</text>
</comment>
<protein>
    <recommendedName>
        <fullName evidence="3">N-acetyltransferase</fullName>
    </recommendedName>
</protein>
<evidence type="ECO:0000313" key="1">
    <source>
        <dbReference type="EMBL" id="TFB46531.1"/>
    </source>
</evidence>
<dbReference type="AlphaFoldDB" id="A0A4R8UAZ9"/>
<dbReference type="OrthoDB" id="572496at2"/>
<evidence type="ECO:0008006" key="3">
    <source>
        <dbReference type="Google" id="ProtNLM"/>
    </source>
</evidence>
<reference evidence="1 2" key="1">
    <citation type="submission" date="2019-03" db="EMBL/GenBank/DDBJ databases">
        <title>Genomics of glacier-inhabiting Cryobacterium strains.</title>
        <authorList>
            <person name="Liu Q."/>
            <person name="Xin Y.-H."/>
        </authorList>
    </citation>
    <scope>NUCLEOTIDE SEQUENCE [LARGE SCALE GENOMIC DNA]</scope>
    <source>
        <strain evidence="1 2">Sr47</strain>
    </source>
</reference>
<evidence type="ECO:0000313" key="2">
    <source>
        <dbReference type="Proteomes" id="UP000297866"/>
    </source>
</evidence>
<keyword evidence="2" id="KW-1185">Reference proteome</keyword>
<gene>
    <name evidence="1" type="ORF">E3O23_17265</name>
</gene>